<dbReference type="EMBL" id="BART01008371">
    <property type="protein sequence ID" value="GAG53809.1"/>
    <property type="molecule type" value="Genomic_DNA"/>
</dbReference>
<keyword evidence="1" id="KW-0233">DNA recombination</keyword>
<organism evidence="2">
    <name type="scientific">marine sediment metagenome</name>
    <dbReference type="NCBI Taxonomy" id="412755"/>
    <lineage>
        <taxon>unclassified sequences</taxon>
        <taxon>metagenomes</taxon>
        <taxon>ecological metagenomes</taxon>
    </lineage>
</organism>
<dbReference type="GO" id="GO:0015074">
    <property type="term" value="P:DNA integration"/>
    <property type="evidence" value="ECO:0007669"/>
    <property type="project" value="InterPro"/>
</dbReference>
<reference evidence="2" key="1">
    <citation type="journal article" date="2014" name="Front. Microbiol.">
        <title>High frequency of phylogenetically diverse reductive dehalogenase-homologous genes in deep subseafloor sedimentary metagenomes.</title>
        <authorList>
            <person name="Kawai M."/>
            <person name="Futagami T."/>
            <person name="Toyoda A."/>
            <person name="Takaki Y."/>
            <person name="Nishi S."/>
            <person name="Hori S."/>
            <person name="Arai W."/>
            <person name="Tsubouchi T."/>
            <person name="Morono Y."/>
            <person name="Uchiyama I."/>
            <person name="Ito T."/>
            <person name="Fujiyama A."/>
            <person name="Inagaki F."/>
            <person name="Takami H."/>
        </authorList>
    </citation>
    <scope>NUCLEOTIDE SEQUENCE</scope>
    <source>
        <strain evidence="2">Expedition CK06-06</strain>
    </source>
</reference>
<feature type="non-terminal residue" evidence="2">
    <location>
        <position position="1"/>
    </location>
</feature>
<accession>X0YD68</accession>
<dbReference type="InterPro" id="IPR011010">
    <property type="entry name" value="DNA_brk_join_enz"/>
</dbReference>
<proteinExistence type="predicted"/>
<comment type="caution">
    <text evidence="2">The sequence shown here is derived from an EMBL/GenBank/DDBJ whole genome shotgun (WGS) entry which is preliminary data.</text>
</comment>
<evidence type="ECO:0008006" key="3">
    <source>
        <dbReference type="Google" id="ProtNLM"/>
    </source>
</evidence>
<dbReference type="SUPFAM" id="SSF56349">
    <property type="entry name" value="DNA breaking-rejoining enzymes"/>
    <property type="match status" value="1"/>
</dbReference>
<gene>
    <name evidence="2" type="ORF">S01H4_18845</name>
</gene>
<protein>
    <recommendedName>
        <fullName evidence="3">Tyr recombinase domain-containing protein</fullName>
    </recommendedName>
</protein>
<evidence type="ECO:0000313" key="2">
    <source>
        <dbReference type="EMBL" id="GAG53809.1"/>
    </source>
</evidence>
<evidence type="ECO:0000256" key="1">
    <source>
        <dbReference type="ARBA" id="ARBA00023172"/>
    </source>
</evidence>
<dbReference type="InterPro" id="IPR013762">
    <property type="entry name" value="Integrase-like_cat_sf"/>
</dbReference>
<dbReference type="GO" id="GO:0003677">
    <property type="term" value="F:DNA binding"/>
    <property type="evidence" value="ECO:0007669"/>
    <property type="project" value="InterPro"/>
</dbReference>
<name>X0YD68_9ZZZZ</name>
<dbReference type="AlphaFoldDB" id="X0YD68"/>
<dbReference type="GO" id="GO:0006310">
    <property type="term" value="P:DNA recombination"/>
    <property type="evidence" value="ECO:0007669"/>
    <property type="project" value="UniProtKB-KW"/>
</dbReference>
<sequence length="50" mass="5553">DLVSADMPVTSIQKLMGHAWVATTQTYIAANDPKVKQDFYTAAQQLEGWL</sequence>
<dbReference type="Gene3D" id="1.10.443.10">
    <property type="entry name" value="Intergrase catalytic core"/>
    <property type="match status" value="1"/>
</dbReference>